<dbReference type="Proteomes" id="UP000326759">
    <property type="component" value="Unassembled WGS sequence"/>
</dbReference>
<dbReference type="EC" id="2.7.11.1" evidence="4 21"/>
<evidence type="ECO:0000256" key="6">
    <source>
        <dbReference type="ARBA" id="ARBA00022490"/>
    </source>
</evidence>
<dbReference type="GO" id="GO:0005524">
    <property type="term" value="F:ATP binding"/>
    <property type="evidence" value="ECO:0007669"/>
    <property type="project" value="UniProtKB-KW"/>
</dbReference>
<dbReference type="CDD" id="cd05147">
    <property type="entry name" value="RIO1_euk"/>
    <property type="match status" value="1"/>
</dbReference>
<evidence type="ECO:0000256" key="8">
    <source>
        <dbReference type="ARBA" id="ARBA00022527"/>
    </source>
</evidence>
<evidence type="ECO:0000256" key="3">
    <source>
        <dbReference type="ARBA" id="ARBA00009196"/>
    </source>
</evidence>
<keyword evidence="7" id="KW-0690">Ribosome biogenesis</keyword>
<dbReference type="GO" id="GO:0005737">
    <property type="term" value="C:cytoplasm"/>
    <property type="evidence" value="ECO:0007669"/>
    <property type="project" value="UniProtKB-SubCell"/>
</dbReference>
<evidence type="ECO:0000256" key="22">
    <source>
        <dbReference type="PIRSR" id="PIRSR038147-1"/>
    </source>
</evidence>
<keyword evidence="29" id="KW-1185">Reference proteome</keyword>
<feature type="compositionally biased region" description="Basic and acidic residues" evidence="25">
    <location>
        <begin position="472"/>
        <end position="508"/>
    </location>
</feature>
<keyword evidence="11 21" id="KW-0547">Nucleotide-binding</keyword>
<keyword evidence="12 21" id="KW-0418">Kinase</keyword>
<keyword evidence="8 21" id="KW-0723">Serine/threonine-protein kinase</keyword>
<evidence type="ECO:0000256" key="23">
    <source>
        <dbReference type="PIRSR" id="PIRSR038147-2"/>
    </source>
</evidence>
<feature type="binding site" evidence="23">
    <location>
        <position position="254"/>
    </location>
    <ligand>
        <name>ATP</name>
        <dbReference type="ChEBI" id="CHEBI:30616"/>
    </ligand>
</feature>
<reference evidence="28 29" key="1">
    <citation type="journal article" date="2019" name="PLoS Biol.">
        <title>Sex chromosomes control vertical transmission of feminizing Wolbachia symbionts in an isopod.</title>
        <authorList>
            <person name="Becking T."/>
            <person name="Chebbi M.A."/>
            <person name="Giraud I."/>
            <person name="Moumen B."/>
            <person name="Laverre T."/>
            <person name="Caubet Y."/>
            <person name="Peccoud J."/>
            <person name="Gilbert C."/>
            <person name="Cordaux R."/>
        </authorList>
    </citation>
    <scope>NUCLEOTIDE SEQUENCE [LARGE SCALE GENOMIC DNA]</scope>
    <source>
        <strain evidence="28">ANa2</strain>
        <tissue evidence="28">Whole body excluding digestive tract and cuticle</tissue>
    </source>
</reference>
<comment type="subunit">
    <text evidence="20">Associates with the precursor of the 40S ribosome subunit. Interacts (via its N-terminus) with PRMT5 (via its N-terminus). Interacts with WDR77. Found in a PRMT5 complex composed of PRMT5, WDR77 and RIOK1. Interacts (via its C-terminus) with NCL; this interaction targets NCL for PRTM5 methylation.</text>
</comment>
<evidence type="ECO:0000256" key="13">
    <source>
        <dbReference type="ARBA" id="ARBA00022801"/>
    </source>
</evidence>
<evidence type="ECO:0000256" key="10">
    <source>
        <dbReference type="ARBA" id="ARBA00022723"/>
    </source>
</evidence>
<feature type="transmembrane region" description="Helical" evidence="26">
    <location>
        <begin position="7"/>
        <end position="25"/>
    </location>
</feature>
<evidence type="ECO:0000256" key="26">
    <source>
        <dbReference type="SAM" id="Phobius"/>
    </source>
</evidence>
<feature type="compositionally biased region" description="Basic residues" evidence="25">
    <location>
        <begin position="509"/>
        <end position="530"/>
    </location>
</feature>
<evidence type="ECO:0000256" key="7">
    <source>
        <dbReference type="ARBA" id="ARBA00022517"/>
    </source>
</evidence>
<feature type="binding site" evidence="23">
    <location>
        <position position="182"/>
    </location>
    <ligand>
        <name>ATP</name>
        <dbReference type="ChEBI" id="CHEBI:30616"/>
    </ligand>
</feature>
<keyword evidence="15" id="KW-0460">Magnesium</keyword>
<evidence type="ECO:0000256" key="18">
    <source>
        <dbReference type="ARBA" id="ARBA00049360"/>
    </source>
</evidence>
<gene>
    <name evidence="28" type="primary">RIOK1_1</name>
    <name evidence="28" type="ORF">Anas_10626</name>
</gene>
<dbReference type="PANTHER" id="PTHR45723">
    <property type="entry name" value="SERINE/THREONINE-PROTEIN KINASE RIO1"/>
    <property type="match status" value="1"/>
</dbReference>
<protein>
    <recommendedName>
        <fullName evidence="5 21">Serine/threonine-protein kinase RIO1</fullName>
        <ecNumber evidence="4 21">2.7.11.1</ecNumber>
    </recommendedName>
</protein>
<evidence type="ECO:0000256" key="20">
    <source>
        <dbReference type="ARBA" id="ARBA00063876"/>
    </source>
</evidence>
<evidence type="ECO:0000256" key="11">
    <source>
        <dbReference type="ARBA" id="ARBA00022741"/>
    </source>
</evidence>
<dbReference type="SMART" id="SM00090">
    <property type="entry name" value="RIO"/>
    <property type="match status" value="1"/>
</dbReference>
<evidence type="ECO:0000256" key="4">
    <source>
        <dbReference type="ARBA" id="ARBA00012513"/>
    </source>
</evidence>
<comment type="catalytic activity">
    <reaction evidence="17 21">
        <text>L-seryl-[protein] + ATP = O-phospho-L-seryl-[protein] + ADP + H(+)</text>
        <dbReference type="Rhea" id="RHEA:17989"/>
        <dbReference type="Rhea" id="RHEA-COMP:9863"/>
        <dbReference type="Rhea" id="RHEA-COMP:11604"/>
        <dbReference type="ChEBI" id="CHEBI:15378"/>
        <dbReference type="ChEBI" id="CHEBI:29999"/>
        <dbReference type="ChEBI" id="CHEBI:30616"/>
        <dbReference type="ChEBI" id="CHEBI:83421"/>
        <dbReference type="ChEBI" id="CHEBI:456216"/>
        <dbReference type="EC" id="2.7.11.1"/>
    </reaction>
</comment>
<evidence type="ECO:0000256" key="24">
    <source>
        <dbReference type="PIRSR" id="PIRSR038147-3"/>
    </source>
</evidence>
<evidence type="ECO:0000256" key="2">
    <source>
        <dbReference type="ARBA" id="ARBA00004496"/>
    </source>
</evidence>
<comment type="similarity">
    <text evidence="3 21">Belongs to the protein kinase superfamily. RIO-type Ser/Thr kinase family.</text>
</comment>
<dbReference type="FunFam" id="3.30.200.20:FF:000148">
    <property type="entry name" value="Serine/threonine-protein kinase RIO1"/>
    <property type="match status" value="1"/>
</dbReference>
<keyword evidence="13" id="KW-0378">Hydrolase</keyword>
<sequence>MKTEKNTSLTVQILVMMMMMTFFYYNEDCRDLINKKKRVSERDIYSSVTCDAKKSVKVEKYQPSSKLMKNYEGKIHLGKYEGLSANVTNKVDGKERKEYADRYRVRDKTERATVEQVLDPKTRLILFKLLSKKIVTKINGCISTGKEANVYHAVGHDIVNPGEKHAKAEIVAELSERSYAVKIYKTSILVFKDRDKYVSGDFKFRHGYGKKNPRKMVQTWAEKEMSNLCKLHSEGLPVPKPIILRSHVLVMDYLGTDSMPAPRLKDADISESKARELYMDLVNYMWIMYRKCKLVHADLSEFNLLYHNGKAFIIDVSQSVTPDHPHSLEFLRKDCSNITDFFRKKGVPTMTLKELFEYIVDPTVTEDNREERLNVLREVASQRDPFNLSPEEKFEEELFKNIYIPKTFDQVIDFERDMSLLHVGERTVEDIHYRTILGLKDDLTGAKSEIVVESEKDEEGYESDCSEDDGSEDSKSKGERRPLGRPKDETLEEKKRRKQLVKDAQAEKRKTKMKKHEKKLKLKRSSKDKR</sequence>
<evidence type="ECO:0000256" key="14">
    <source>
        <dbReference type="ARBA" id="ARBA00022840"/>
    </source>
</evidence>
<comment type="caution">
    <text evidence="28">The sequence shown here is derived from an EMBL/GenBank/DDBJ whole genome shotgun (WGS) entry which is preliminary data.</text>
</comment>
<dbReference type="InterPro" id="IPR000687">
    <property type="entry name" value="RIO_kinase"/>
</dbReference>
<dbReference type="GO" id="GO:0004674">
    <property type="term" value="F:protein serine/threonine kinase activity"/>
    <property type="evidence" value="ECO:0007669"/>
    <property type="project" value="UniProtKB-KW"/>
</dbReference>
<evidence type="ECO:0000256" key="12">
    <source>
        <dbReference type="ARBA" id="ARBA00022777"/>
    </source>
</evidence>
<feature type="binding site" evidence="24">
    <location>
        <position position="315"/>
    </location>
    <ligand>
        <name>Mg(2+)</name>
        <dbReference type="ChEBI" id="CHEBI:18420"/>
    </ligand>
</feature>
<comment type="catalytic activity">
    <reaction evidence="18">
        <text>ATP + H2O = ADP + phosphate + H(+)</text>
        <dbReference type="Rhea" id="RHEA:13065"/>
        <dbReference type="ChEBI" id="CHEBI:15377"/>
        <dbReference type="ChEBI" id="CHEBI:15378"/>
        <dbReference type="ChEBI" id="CHEBI:30616"/>
        <dbReference type="ChEBI" id="CHEBI:43474"/>
        <dbReference type="ChEBI" id="CHEBI:456216"/>
    </reaction>
</comment>
<keyword evidence="9 21" id="KW-0808">Transferase</keyword>
<evidence type="ECO:0000256" key="19">
    <source>
        <dbReference type="ARBA" id="ARBA00057025"/>
    </source>
</evidence>
<keyword evidence="10" id="KW-0479">Metal-binding</keyword>
<dbReference type="Pfam" id="PF01163">
    <property type="entry name" value="RIO1"/>
    <property type="match status" value="1"/>
</dbReference>
<feature type="domain" description="RIO kinase" evidence="27">
    <location>
        <begin position="107"/>
        <end position="361"/>
    </location>
</feature>
<evidence type="ECO:0000256" key="25">
    <source>
        <dbReference type="SAM" id="MobiDB-lite"/>
    </source>
</evidence>
<name>A0A5N5TF93_9CRUS</name>
<keyword evidence="26" id="KW-0472">Membrane</keyword>
<dbReference type="Gene3D" id="1.10.510.10">
    <property type="entry name" value="Transferase(Phosphotransferase) domain 1"/>
    <property type="match status" value="1"/>
</dbReference>
<feature type="active site" description="Proton acceptor" evidence="22">
    <location>
        <position position="298"/>
    </location>
</feature>
<dbReference type="EMBL" id="SEYY01001424">
    <property type="protein sequence ID" value="KAB7505303.1"/>
    <property type="molecule type" value="Genomic_DNA"/>
</dbReference>
<dbReference type="GO" id="GO:0042254">
    <property type="term" value="P:ribosome biogenesis"/>
    <property type="evidence" value="ECO:0007669"/>
    <property type="project" value="UniProtKB-KW"/>
</dbReference>
<keyword evidence="26" id="KW-0812">Transmembrane</keyword>
<proteinExistence type="inferred from homology"/>
<dbReference type="InterPro" id="IPR018935">
    <property type="entry name" value="RIO_kinase_CS"/>
</dbReference>
<comment type="catalytic activity">
    <reaction evidence="16 21">
        <text>L-threonyl-[protein] + ATP = O-phospho-L-threonyl-[protein] + ADP + H(+)</text>
        <dbReference type="Rhea" id="RHEA:46608"/>
        <dbReference type="Rhea" id="RHEA-COMP:11060"/>
        <dbReference type="Rhea" id="RHEA-COMP:11605"/>
        <dbReference type="ChEBI" id="CHEBI:15378"/>
        <dbReference type="ChEBI" id="CHEBI:30013"/>
        <dbReference type="ChEBI" id="CHEBI:30616"/>
        <dbReference type="ChEBI" id="CHEBI:61977"/>
        <dbReference type="ChEBI" id="CHEBI:456216"/>
        <dbReference type="EC" id="2.7.11.1"/>
    </reaction>
</comment>
<evidence type="ECO:0000259" key="27">
    <source>
        <dbReference type="SMART" id="SM00090"/>
    </source>
</evidence>
<organism evidence="28 29">
    <name type="scientific">Armadillidium nasatum</name>
    <dbReference type="NCBI Taxonomy" id="96803"/>
    <lineage>
        <taxon>Eukaryota</taxon>
        <taxon>Metazoa</taxon>
        <taxon>Ecdysozoa</taxon>
        <taxon>Arthropoda</taxon>
        <taxon>Crustacea</taxon>
        <taxon>Multicrustacea</taxon>
        <taxon>Malacostraca</taxon>
        <taxon>Eumalacostraca</taxon>
        <taxon>Peracarida</taxon>
        <taxon>Isopoda</taxon>
        <taxon>Oniscidea</taxon>
        <taxon>Crinocheta</taxon>
        <taxon>Armadillidiidae</taxon>
        <taxon>Armadillidium</taxon>
    </lineage>
</organism>
<dbReference type="GO" id="GO:0016887">
    <property type="term" value="F:ATP hydrolysis activity"/>
    <property type="evidence" value="ECO:0007669"/>
    <property type="project" value="RHEA"/>
</dbReference>
<evidence type="ECO:0000256" key="9">
    <source>
        <dbReference type="ARBA" id="ARBA00022679"/>
    </source>
</evidence>
<evidence type="ECO:0000256" key="5">
    <source>
        <dbReference type="ARBA" id="ARBA00016038"/>
    </source>
</evidence>
<dbReference type="PIRSF" id="PIRSF038147">
    <property type="entry name" value="Ser/Thr_PK_RIO1"/>
    <property type="match status" value="1"/>
</dbReference>
<evidence type="ECO:0000256" key="16">
    <source>
        <dbReference type="ARBA" id="ARBA00047899"/>
    </source>
</evidence>
<evidence type="ECO:0000256" key="17">
    <source>
        <dbReference type="ARBA" id="ARBA00048679"/>
    </source>
</evidence>
<dbReference type="Gene3D" id="3.30.200.20">
    <property type="entry name" value="Phosphorylase Kinase, domain 1"/>
    <property type="match status" value="1"/>
</dbReference>
<dbReference type="SUPFAM" id="SSF56112">
    <property type="entry name" value="Protein kinase-like (PK-like)"/>
    <property type="match status" value="1"/>
</dbReference>
<keyword evidence="14 21" id="KW-0067">ATP-binding</keyword>
<dbReference type="InterPro" id="IPR051272">
    <property type="entry name" value="RIO-type_Ser/Thr_kinase"/>
</dbReference>
<feature type="active site" description="4-aspartylphosphate intermediate" evidence="22">
    <location>
        <position position="315"/>
    </location>
</feature>
<evidence type="ECO:0000313" key="28">
    <source>
        <dbReference type="EMBL" id="KAB7505303.1"/>
    </source>
</evidence>
<keyword evidence="26" id="KW-1133">Transmembrane helix</keyword>
<feature type="compositionally biased region" description="Acidic residues" evidence="25">
    <location>
        <begin position="455"/>
        <end position="471"/>
    </location>
</feature>
<evidence type="ECO:0000256" key="15">
    <source>
        <dbReference type="ARBA" id="ARBA00022842"/>
    </source>
</evidence>
<dbReference type="InterPro" id="IPR018934">
    <property type="entry name" value="RIO_dom"/>
</dbReference>
<comment type="function">
    <text evidence="19">Involved in the final steps of cytoplasmic maturation of the 40S ribosomal subunit. Involved in processing of 18S-E pre-rRNA to the mature 18S rRNA. Required for the recycling of NOB1 and PNO1 from the late 40S precursor. The association with the very late 40S subunit intermediate may involve a translation-like checkpoint point cycle preceeding the binding to the 60S ribosomal subunit. Despite the protein kinase domain is proposed to act predominantly as an ATPase. The catalytic activity regulates its dynamic association with the 40S subunit. In addition to its role in ribosomal biogenesis acts as an adapter protein by recruiting NCL/nucleolin the to PRMT5 complex for its symmetrical methylation.</text>
</comment>
<accession>A0A5N5TF93</accession>
<dbReference type="InterPro" id="IPR011009">
    <property type="entry name" value="Kinase-like_dom_sf"/>
</dbReference>
<comment type="cofactor">
    <cofactor evidence="1 24">
        <name>Mg(2+)</name>
        <dbReference type="ChEBI" id="CHEBI:18420"/>
    </cofactor>
</comment>
<dbReference type="GO" id="GO:0046872">
    <property type="term" value="F:metal ion binding"/>
    <property type="evidence" value="ECO:0007669"/>
    <property type="project" value="UniProtKB-KW"/>
</dbReference>
<dbReference type="OrthoDB" id="205248at2759"/>
<dbReference type="AlphaFoldDB" id="A0A5N5TF93"/>
<keyword evidence="6" id="KW-0963">Cytoplasm</keyword>
<comment type="subcellular location">
    <subcellularLocation>
        <location evidence="2">Cytoplasm</location>
    </subcellularLocation>
</comment>
<evidence type="ECO:0000313" key="29">
    <source>
        <dbReference type="Proteomes" id="UP000326759"/>
    </source>
</evidence>
<dbReference type="FunFam" id="1.10.510.10:FF:000232">
    <property type="entry name" value="Serine/threonine-protein kinase RIO1"/>
    <property type="match status" value="1"/>
</dbReference>
<evidence type="ECO:0000256" key="1">
    <source>
        <dbReference type="ARBA" id="ARBA00001946"/>
    </source>
</evidence>
<dbReference type="PROSITE" id="PS01245">
    <property type="entry name" value="RIO1"/>
    <property type="match status" value="1"/>
</dbReference>
<feature type="binding site" evidence="24">
    <location>
        <position position="303"/>
    </location>
    <ligand>
        <name>Mg(2+)</name>
        <dbReference type="ChEBI" id="CHEBI:18420"/>
    </ligand>
</feature>
<evidence type="ECO:0000256" key="21">
    <source>
        <dbReference type="PIRNR" id="PIRNR038147"/>
    </source>
</evidence>
<dbReference type="GO" id="GO:0106310">
    <property type="term" value="F:protein serine kinase activity"/>
    <property type="evidence" value="ECO:0007669"/>
    <property type="project" value="RHEA"/>
</dbReference>
<dbReference type="InterPro" id="IPR017407">
    <property type="entry name" value="Ser/Thr_kinase_Rio1"/>
</dbReference>
<feature type="region of interest" description="Disordered" evidence="25">
    <location>
        <begin position="452"/>
        <end position="530"/>
    </location>
</feature>